<sequence length="175" mass="18111">MDGDCGGDGGFSSSGDGGFSSSGDTGFSNSGDGGISSNGDGCFSSSGRDGLFGSSGGADYSNDSKFYSIDQGEDNHTKWNQGPFITSCDEPDKAYIMEDGDNDKSHGLSNIMYQTLAAASFTKDPLPNENGEAPMSLLLDDSADLQEQADGAGHGNGNGCADFFYYYSLCCCTIM</sequence>
<proteinExistence type="predicted"/>
<dbReference type="EMBL" id="OV725079">
    <property type="protein sequence ID" value="CAH1396965.1"/>
    <property type="molecule type" value="Genomic_DNA"/>
</dbReference>
<dbReference type="OrthoDB" id="6621428at2759"/>
<accession>A0A9P0H7P2</accession>
<feature type="region of interest" description="Disordered" evidence="1">
    <location>
        <begin position="1"/>
        <end position="33"/>
    </location>
</feature>
<name>A0A9P0H7P2_NEZVI</name>
<organism evidence="2 3">
    <name type="scientific">Nezara viridula</name>
    <name type="common">Southern green stink bug</name>
    <name type="synonym">Cimex viridulus</name>
    <dbReference type="NCBI Taxonomy" id="85310"/>
    <lineage>
        <taxon>Eukaryota</taxon>
        <taxon>Metazoa</taxon>
        <taxon>Ecdysozoa</taxon>
        <taxon>Arthropoda</taxon>
        <taxon>Hexapoda</taxon>
        <taxon>Insecta</taxon>
        <taxon>Pterygota</taxon>
        <taxon>Neoptera</taxon>
        <taxon>Paraneoptera</taxon>
        <taxon>Hemiptera</taxon>
        <taxon>Heteroptera</taxon>
        <taxon>Panheteroptera</taxon>
        <taxon>Pentatomomorpha</taxon>
        <taxon>Pentatomoidea</taxon>
        <taxon>Pentatomidae</taxon>
        <taxon>Pentatominae</taxon>
        <taxon>Nezara</taxon>
    </lineage>
</organism>
<keyword evidence="3" id="KW-1185">Reference proteome</keyword>
<reference evidence="2" key="1">
    <citation type="submission" date="2022-01" db="EMBL/GenBank/DDBJ databases">
        <authorList>
            <person name="King R."/>
        </authorList>
    </citation>
    <scope>NUCLEOTIDE SEQUENCE</scope>
</reference>
<feature type="compositionally biased region" description="Gly residues" evidence="1">
    <location>
        <begin position="1"/>
        <end position="20"/>
    </location>
</feature>
<gene>
    <name evidence="2" type="ORF">NEZAVI_LOCUS6916</name>
</gene>
<feature type="compositionally biased region" description="Low complexity" evidence="1">
    <location>
        <begin position="21"/>
        <end position="30"/>
    </location>
</feature>
<dbReference type="Proteomes" id="UP001152798">
    <property type="component" value="Chromosome 3"/>
</dbReference>
<evidence type="ECO:0000313" key="3">
    <source>
        <dbReference type="Proteomes" id="UP001152798"/>
    </source>
</evidence>
<evidence type="ECO:0000313" key="2">
    <source>
        <dbReference type="EMBL" id="CAH1396965.1"/>
    </source>
</evidence>
<evidence type="ECO:0000256" key="1">
    <source>
        <dbReference type="SAM" id="MobiDB-lite"/>
    </source>
</evidence>
<dbReference type="AlphaFoldDB" id="A0A9P0H7P2"/>
<protein>
    <submittedName>
        <fullName evidence="2">Uncharacterized protein</fullName>
    </submittedName>
</protein>